<evidence type="ECO:0000313" key="3">
    <source>
        <dbReference type="EMBL" id="CAB4608947.1"/>
    </source>
</evidence>
<dbReference type="GO" id="GO:0006629">
    <property type="term" value="P:lipid metabolic process"/>
    <property type="evidence" value="ECO:0007669"/>
    <property type="project" value="InterPro"/>
</dbReference>
<evidence type="ECO:0000259" key="2">
    <source>
        <dbReference type="Pfam" id="PF00487"/>
    </source>
</evidence>
<sequence length="322" mass="36130">MSSDPSALSERDARKDELREENAIVAPYRGAIAWRLIIEFVFTWSAFAAAFLLAATGRISLWAAFPVCVVSSAMIYMPLHESVHRNVSGDNKNMQWLNELVGRMSGIIFVFGLKQHRKSHLLHHAHTNEVGGDPDVITAGNPRRIPGSVALITIMSLLTPVLAFIPPSRKLIPKSVAKRLGADTASKMDPEDQKNRVIRNFIDIAVLIGFTMAGLGPEIWLLWYAATRIAFTWVVFIFGWYPHHPHAETGRYRDTRIATFPGSTFLIRGHDYHLLHHLYPRVVHYKLPVLWNDIEDVMIARGARIEGTASRVGTPIIWGSAQ</sequence>
<feature type="domain" description="Fatty acid desaturase" evidence="2">
    <location>
        <begin position="61"/>
        <end position="303"/>
    </location>
</feature>
<protein>
    <submittedName>
        <fullName evidence="4">Unannotated protein</fullName>
    </submittedName>
</protein>
<feature type="transmembrane region" description="Helical" evidence="1">
    <location>
        <begin position="221"/>
        <end position="241"/>
    </location>
</feature>
<organism evidence="4">
    <name type="scientific">freshwater metagenome</name>
    <dbReference type="NCBI Taxonomy" id="449393"/>
    <lineage>
        <taxon>unclassified sequences</taxon>
        <taxon>metagenomes</taxon>
        <taxon>ecological metagenomes</taxon>
    </lineage>
</organism>
<feature type="transmembrane region" description="Helical" evidence="1">
    <location>
        <begin position="145"/>
        <end position="165"/>
    </location>
</feature>
<dbReference type="EMBL" id="CAEZUL010000176">
    <property type="protein sequence ID" value="CAB4608947.1"/>
    <property type="molecule type" value="Genomic_DNA"/>
</dbReference>
<reference evidence="4" key="1">
    <citation type="submission" date="2020-05" db="EMBL/GenBank/DDBJ databases">
        <authorList>
            <person name="Chiriac C."/>
            <person name="Salcher M."/>
            <person name="Ghai R."/>
            <person name="Kavagutti S V."/>
        </authorList>
    </citation>
    <scope>NUCLEOTIDE SEQUENCE</scope>
</reference>
<name>A0A6J6I0X0_9ZZZZ</name>
<evidence type="ECO:0000256" key="1">
    <source>
        <dbReference type="SAM" id="Phobius"/>
    </source>
</evidence>
<dbReference type="AlphaFoldDB" id="A0A6J6I0X0"/>
<keyword evidence="1" id="KW-1133">Transmembrane helix</keyword>
<accession>A0A6J6I0X0</accession>
<gene>
    <name evidence="3" type="ORF">UFOPK1808_01240</name>
    <name evidence="4" type="ORF">UFOPK1889_00745</name>
</gene>
<dbReference type="Pfam" id="PF00487">
    <property type="entry name" value="FA_desaturase"/>
    <property type="match status" value="1"/>
</dbReference>
<feature type="transmembrane region" description="Helical" evidence="1">
    <location>
        <begin position="32"/>
        <end position="54"/>
    </location>
</feature>
<proteinExistence type="predicted"/>
<evidence type="ECO:0000313" key="4">
    <source>
        <dbReference type="EMBL" id="CAB4618966.1"/>
    </source>
</evidence>
<keyword evidence="1" id="KW-0472">Membrane</keyword>
<dbReference type="InterPro" id="IPR005804">
    <property type="entry name" value="FA_desaturase_dom"/>
</dbReference>
<dbReference type="EMBL" id="CAEZUZ010000115">
    <property type="protein sequence ID" value="CAB4618966.1"/>
    <property type="molecule type" value="Genomic_DNA"/>
</dbReference>
<keyword evidence="1" id="KW-0812">Transmembrane</keyword>
<feature type="transmembrane region" description="Helical" evidence="1">
    <location>
        <begin position="61"/>
        <end position="79"/>
    </location>
</feature>